<evidence type="ECO:0000256" key="8">
    <source>
        <dbReference type="ARBA" id="ARBA00023126"/>
    </source>
</evidence>
<dbReference type="NCBIfam" id="TIGR00874">
    <property type="entry name" value="talAB"/>
    <property type="match status" value="1"/>
</dbReference>
<dbReference type="PANTHER" id="PTHR10683">
    <property type="entry name" value="TRANSALDOLASE"/>
    <property type="match status" value="1"/>
</dbReference>
<dbReference type="CDD" id="cd00957">
    <property type="entry name" value="Transaldolase_TalAB"/>
    <property type="match status" value="1"/>
</dbReference>
<dbReference type="FunFam" id="3.20.20.70:FF:000002">
    <property type="entry name" value="Transaldolase"/>
    <property type="match status" value="1"/>
</dbReference>
<evidence type="ECO:0000256" key="7">
    <source>
        <dbReference type="ARBA" id="ARBA00022679"/>
    </source>
</evidence>
<dbReference type="HAMAP" id="MF_00492">
    <property type="entry name" value="Transaldolase_1"/>
    <property type="match status" value="1"/>
</dbReference>
<dbReference type="InterPro" id="IPR004730">
    <property type="entry name" value="Transaldolase_1"/>
</dbReference>
<evidence type="ECO:0000256" key="1">
    <source>
        <dbReference type="ARBA" id="ARBA00003518"/>
    </source>
</evidence>
<dbReference type="NCBIfam" id="NF009001">
    <property type="entry name" value="PRK12346.1"/>
    <property type="match status" value="1"/>
</dbReference>
<evidence type="ECO:0000256" key="11">
    <source>
        <dbReference type="HAMAP-Rule" id="MF_00492"/>
    </source>
</evidence>
<dbReference type="EC" id="2.2.1.2" evidence="5 11"/>
<keyword evidence="7 11" id="KW-0808">Transferase</keyword>
<dbReference type="Pfam" id="PF00923">
    <property type="entry name" value="TAL_FSA"/>
    <property type="match status" value="1"/>
</dbReference>
<evidence type="ECO:0000256" key="10">
    <source>
        <dbReference type="ARBA" id="ARBA00048810"/>
    </source>
</evidence>
<dbReference type="EMBL" id="QPJQ01000041">
    <property type="protein sequence ID" value="RCW94965.1"/>
    <property type="molecule type" value="Genomic_DNA"/>
</dbReference>
<dbReference type="GO" id="GO:0006098">
    <property type="term" value="P:pentose-phosphate shunt"/>
    <property type="evidence" value="ECO:0007669"/>
    <property type="project" value="UniProtKB-UniRule"/>
</dbReference>
<evidence type="ECO:0000313" key="12">
    <source>
        <dbReference type="EMBL" id="RCW94965.1"/>
    </source>
</evidence>
<comment type="similarity">
    <text evidence="4 11">Belongs to the transaldolase family. Type 1 subfamily.</text>
</comment>
<evidence type="ECO:0000256" key="5">
    <source>
        <dbReference type="ARBA" id="ARBA00013151"/>
    </source>
</evidence>
<dbReference type="AlphaFoldDB" id="A0A368ZKY0"/>
<dbReference type="Proteomes" id="UP000253506">
    <property type="component" value="Unassembled WGS sequence"/>
</dbReference>
<comment type="caution">
    <text evidence="12">The sequence shown here is derived from an EMBL/GenBank/DDBJ whole genome shotgun (WGS) entry which is preliminary data.</text>
</comment>
<dbReference type="InterPro" id="IPR013785">
    <property type="entry name" value="Aldolase_TIM"/>
</dbReference>
<evidence type="ECO:0000256" key="9">
    <source>
        <dbReference type="ARBA" id="ARBA00023270"/>
    </source>
</evidence>
<keyword evidence="6 11" id="KW-0963">Cytoplasm</keyword>
<evidence type="ECO:0000313" key="13">
    <source>
        <dbReference type="Proteomes" id="UP000253506"/>
    </source>
</evidence>
<dbReference type="PANTHER" id="PTHR10683:SF18">
    <property type="entry name" value="TRANSALDOLASE"/>
    <property type="match status" value="1"/>
</dbReference>
<comment type="subcellular location">
    <subcellularLocation>
        <location evidence="2 11">Cytoplasm</location>
    </subcellularLocation>
</comment>
<comment type="function">
    <text evidence="1 11">Transaldolase is important for the balance of metabolites in the pentose-phosphate pathway.</text>
</comment>
<dbReference type="InterPro" id="IPR001585">
    <property type="entry name" value="TAL/FSA"/>
</dbReference>
<sequence>MENGLDNTFQKMVIEKMLKKHASIEAFELIKQQLDKEKDKPMSNKLFQLKEFTTIVADTGDITAIKEYRPEDATTNPSLMLKAAQIPEYAPFIDQAIEWAKEKSDNKAQQIIDAGDKLAVIVGTEILKYVPGRISTEVDARLSYDKEATVEKARRIIKLYEDAGISKDRVLIKAASTWEGIKAAEELEKEGINCNLTLLFSFAQAQACAEAGVYLISPFVGRILDWYKKSTGEDYTSETDPGVVSVAEIYDYYKKHGYKTIVMGASFRNIGEIEQLSGCDRLTISPALLEELKKDDGKLERKLVPTTDVTPAGAAITEEAFRWALNEDAMATEKLAEGIRNFAVDQRKLEALLETKL</sequence>
<dbReference type="GO" id="GO:0005829">
    <property type="term" value="C:cytosol"/>
    <property type="evidence" value="ECO:0007669"/>
    <property type="project" value="TreeGrafter"/>
</dbReference>
<evidence type="ECO:0000256" key="6">
    <source>
        <dbReference type="ARBA" id="ARBA00022490"/>
    </source>
</evidence>
<evidence type="ECO:0000256" key="2">
    <source>
        <dbReference type="ARBA" id="ARBA00004496"/>
    </source>
</evidence>
<gene>
    <name evidence="11" type="primary">tal</name>
    <name evidence="12" type="ORF">DFP77_14128</name>
</gene>
<dbReference type="InterPro" id="IPR018225">
    <property type="entry name" value="Transaldolase_AS"/>
</dbReference>
<keyword evidence="9 11" id="KW-0704">Schiff base</keyword>
<comment type="pathway">
    <text evidence="3 11">Carbohydrate degradation; pentose phosphate pathway; D-glyceraldehyde 3-phosphate and beta-D-fructose 6-phosphate from D-ribose 5-phosphate and D-xylulose 5-phosphate (non-oxidative stage): step 2/3.</text>
</comment>
<dbReference type="GO" id="GO:0005975">
    <property type="term" value="P:carbohydrate metabolic process"/>
    <property type="evidence" value="ECO:0007669"/>
    <property type="project" value="InterPro"/>
</dbReference>
<dbReference type="UniPathway" id="UPA00115">
    <property type="reaction ID" value="UER00414"/>
</dbReference>
<keyword evidence="8 11" id="KW-0570">Pentose shunt</keyword>
<dbReference type="GO" id="GO:0004801">
    <property type="term" value="F:transaldolase activity"/>
    <property type="evidence" value="ECO:0007669"/>
    <property type="project" value="UniProtKB-UniRule"/>
</dbReference>
<name>A0A368ZKY0_9GAMM</name>
<organism evidence="12 13">
    <name type="scientific">Marinomonas foliarum</name>
    <dbReference type="NCBI Taxonomy" id="491950"/>
    <lineage>
        <taxon>Bacteria</taxon>
        <taxon>Pseudomonadati</taxon>
        <taxon>Pseudomonadota</taxon>
        <taxon>Gammaproteobacteria</taxon>
        <taxon>Oceanospirillales</taxon>
        <taxon>Oceanospirillaceae</taxon>
        <taxon>Marinomonas</taxon>
    </lineage>
</organism>
<dbReference type="PROSITE" id="PS01054">
    <property type="entry name" value="TRANSALDOLASE_1"/>
    <property type="match status" value="1"/>
</dbReference>
<proteinExistence type="inferred from homology"/>
<protein>
    <recommendedName>
        <fullName evidence="5 11">Transaldolase</fullName>
        <ecNumber evidence="5 11">2.2.1.2</ecNumber>
    </recommendedName>
</protein>
<dbReference type="Gene3D" id="3.20.20.70">
    <property type="entry name" value="Aldolase class I"/>
    <property type="match status" value="1"/>
</dbReference>
<accession>A0A368ZKY0</accession>
<evidence type="ECO:0000256" key="4">
    <source>
        <dbReference type="ARBA" id="ARBA00008012"/>
    </source>
</evidence>
<comment type="catalytic activity">
    <reaction evidence="10 11">
        <text>D-sedoheptulose 7-phosphate + D-glyceraldehyde 3-phosphate = D-erythrose 4-phosphate + beta-D-fructose 6-phosphate</text>
        <dbReference type="Rhea" id="RHEA:17053"/>
        <dbReference type="ChEBI" id="CHEBI:16897"/>
        <dbReference type="ChEBI" id="CHEBI:57483"/>
        <dbReference type="ChEBI" id="CHEBI:57634"/>
        <dbReference type="ChEBI" id="CHEBI:59776"/>
        <dbReference type="EC" id="2.2.1.2"/>
    </reaction>
</comment>
<feature type="active site" description="Schiff-base intermediate with substrate" evidence="11">
    <location>
        <position position="173"/>
    </location>
</feature>
<dbReference type="SUPFAM" id="SSF51569">
    <property type="entry name" value="Aldolase"/>
    <property type="match status" value="1"/>
</dbReference>
<reference evidence="12 13" key="1">
    <citation type="submission" date="2018-07" db="EMBL/GenBank/DDBJ databases">
        <title>Genomic Encyclopedia of Type Strains, Phase III (KMG-III): the genomes of soil and plant-associated and newly described type strains.</title>
        <authorList>
            <person name="Whitman W."/>
        </authorList>
    </citation>
    <scope>NUCLEOTIDE SEQUENCE [LARGE SCALE GENOMIC DNA]</scope>
    <source>
        <strain evidence="12 13">CECT 7731</strain>
    </source>
</reference>
<evidence type="ECO:0000256" key="3">
    <source>
        <dbReference type="ARBA" id="ARBA00004857"/>
    </source>
</evidence>